<reference evidence="2" key="1">
    <citation type="submission" date="2023-05" db="EMBL/GenBank/DDBJ databases">
        <title>Nepenthes gracilis genome sequencing.</title>
        <authorList>
            <person name="Fukushima K."/>
        </authorList>
    </citation>
    <scope>NUCLEOTIDE SEQUENCE</scope>
    <source>
        <strain evidence="2">SING2019-196</strain>
    </source>
</reference>
<sequence>MQAPDEVDPFNALSALFQSAVVNGRAQFASLREENGRLQQRVAQLEALLVASKARVTRLVGDMVGRYSPSETRRAMEARYWDGIRLCRRIFSLAAPHIPEGVLQPGNVGIEEASRLKTFPEEGGPSSLPN</sequence>
<gene>
    <name evidence="2" type="ORF">Nepgr_009326</name>
</gene>
<comment type="caution">
    <text evidence="2">The sequence shown here is derived from an EMBL/GenBank/DDBJ whole genome shotgun (WGS) entry which is preliminary data.</text>
</comment>
<keyword evidence="3" id="KW-1185">Reference proteome</keyword>
<dbReference type="AlphaFoldDB" id="A0AAD3XK99"/>
<proteinExistence type="predicted"/>
<keyword evidence="1" id="KW-0175">Coiled coil</keyword>
<name>A0AAD3XK99_NEPGR</name>
<evidence type="ECO:0000313" key="3">
    <source>
        <dbReference type="Proteomes" id="UP001279734"/>
    </source>
</evidence>
<feature type="coiled-coil region" evidence="1">
    <location>
        <begin position="28"/>
        <end position="55"/>
    </location>
</feature>
<protein>
    <submittedName>
        <fullName evidence="2">Uncharacterized protein</fullName>
    </submittedName>
</protein>
<dbReference type="EMBL" id="BSYO01000007">
    <property type="protein sequence ID" value="GMH07486.1"/>
    <property type="molecule type" value="Genomic_DNA"/>
</dbReference>
<dbReference type="Proteomes" id="UP001279734">
    <property type="component" value="Unassembled WGS sequence"/>
</dbReference>
<accession>A0AAD3XK99</accession>
<evidence type="ECO:0000256" key="1">
    <source>
        <dbReference type="SAM" id="Coils"/>
    </source>
</evidence>
<organism evidence="2 3">
    <name type="scientific">Nepenthes gracilis</name>
    <name type="common">Slender pitcher plant</name>
    <dbReference type="NCBI Taxonomy" id="150966"/>
    <lineage>
        <taxon>Eukaryota</taxon>
        <taxon>Viridiplantae</taxon>
        <taxon>Streptophyta</taxon>
        <taxon>Embryophyta</taxon>
        <taxon>Tracheophyta</taxon>
        <taxon>Spermatophyta</taxon>
        <taxon>Magnoliopsida</taxon>
        <taxon>eudicotyledons</taxon>
        <taxon>Gunneridae</taxon>
        <taxon>Pentapetalae</taxon>
        <taxon>Caryophyllales</taxon>
        <taxon>Nepenthaceae</taxon>
        <taxon>Nepenthes</taxon>
    </lineage>
</organism>
<evidence type="ECO:0000313" key="2">
    <source>
        <dbReference type="EMBL" id="GMH07486.1"/>
    </source>
</evidence>